<protein>
    <submittedName>
        <fullName evidence="1">Uncharacterized protein</fullName>
    </submittedName>
</protein>
<dbReference type="Proteomes" id="UP000241769">
    <property type="component" value="Unassembled WGS sequence"/>
</dbReference>
<gene>
    <name evidence="1" type="ORF">PROFUN_12023</name>
</gene>
<comment type="caution">
    <text evidence="1">The sequence shown here is derived from an EMBL/GenBank/DDBJ whole genome shotgun (WGS) entry which is preliminary data.</text>
</comment>
<dbReference type="InParanoid" id="A0A2P6MRH5"/>
<accession>A0A2P6MRH5</accession>
<evidence type="ECO:0000313" key="2">
    <source>
        <dbReference type="Proteomes" id="UP000241769"/>
    </source>
</evidence>
<reference evidence="1 2" key="1">
    <citation type="journal article" date="2018" name="Genome Biol. Evol.">
        <title>Multiple Roots of Fruiting Body Formation in Amoebozoa.</title>
        <authorList>
            <person name="Hillmann F."/>
            <person name="Forbes G."/>
            <person name="Novohradska S."/>
            <person name="Ferling I."/>
            <person name="Riege K."/>
            <person name="Groth M."/>
            <person name="Westermann M."/>
            <person name="Marz M."/>
            <person name="Spaller T."/>
            <person name="Winckler T."/>
            <person name="Schaap P."/>
            <person name="Glockner G."/>
        </authorList>
    </citation>
    <scope>NUCLEOTIDE SEQUENCE [LARGE SCALE GENOMIC DNA]</scope>
    <source>
        <strain evidence="1 2">Jena</strain>
    </source>
</reference>
<organism evidence="1 2">
    <name type="scientific">Planoprotostelium fungivorum</name>
    <dbReference type="NCBI Taxonomy" id="1890364"/>
    <lineage>
        <taxon>Eukaryota</taxon>
        <taxon>Amoebozoa</taxon>
        <taxon>Evosea</taxon>
        <taxon>Variosea</taxon>
        <taxon>Cavosteliida</taxon>
        <taxon>Cavosteliaceae</taxon>
        <taxon>Planoprotostelium</taxon>
    </lineage>
</organism>
<proteinExistence type="predicted"/>
<evidence type="ECO:0000313" key="1">
    <source>
        <dbReference type="EMBL" id="PRP74276.1"/>
    </source>
</evidence>
<name>A0A2P6MRH5_9EUKA</name>
<sequence>MLRSVESGNHSNTTDCSTVYILHYPSMSGLSSQVQCLAIYNTTTLDILKTRLLLVDDHSDQITDCSRVDFEKFAIGVVFSVQGLENVEAAAMIRMPDFLIATLAAEDGSSCDDSRGNYRDLYFPDVYMSYWWCRSSHAGRGSSIAITALKDKTG</sequence>
<dbReference type="AlphaFoldDB" id="A0A2P6MRH5"/>
<dbReference type="EMBL" id="MDYQ01000479">
    <property type="protein sequence ID" value="PRP74276.1"/>
    <property type="molecule type" value="Genomic_DNA"/>
</dbReference>
<keyword evidence="2" id="KW-1185">Reference proteome</keyword>